<feature type="region of interest" description="Disordered" evidence="1">
    <location>
        <begin position="23"/>
        <end position="54"/>
    </location>
</feature>
<organism evidence="2">
    <name type="scientific">Bactrocera dorsalis</name>
    <name type="common">Oriental fruit fly</name>
    <name type="synonym">Dacus dorsalis</name>
    <dbReference type="NCBI Taxonomy" id="27457"/>
    <lineage>
        <taxon>Eukaryota</taxon>
        <taxon>Metazoa</taxon>
        <taxon>Ecdysozoa</taxon>
        <taxon>Arthropoda</taxon>
        <taxon>Hexapoda</taxon>
        <taxon>Insecta</taxon>
        <taxon>Pterygota</taxon>
        <taxon>Neoptera</taxon>
        <taxon>Endopterygota</taxon>
        <taxon>Diptera</taxon>
        <taxon>Brachycera</taxon>
        <taxon>Muscomorpha</taxon>
        <taxon>Tephritoidea</taxon>
        <taxon>Tephritidae</taxon>
        <taxon>Bactrocera</taxon>
        <taxon>Bactrocera</taxon>
    </lineage>
</organism>
<dbReference type="EMBL" id="GAKP01015575">
    <property type="protein sequence ID" value="JAC43377.1"/>
    <property type="molecule type" value="Transcribed_RNA"/>
</dbReference>
<accession>A0A034VMM5</accession>
<feature type="compositionally biased region" description="Basic and acidic residues" evidence="1">
    <location>
        <begin position="33"/>
        <end position="54"/>
    </location>
</feature>
<protein>
    <submittedName>
        <fullName evidence="2">Uncharacterized protein</fullName>
    </submittedName>
</protein>
<name>A0A034VMM5_BACDO</name>
<evidence type="ECO:0000313" key="2">
    <source>
        <dbReference type="EMBL" id="JAC43377.1"/>
    </source>
</evidence>
<evidence type="ECO:0000256" key="1">
    <source>
        <dbReference type="SAM" id="MobiDB-lite"/>
    </source>
</evidence>
<feature type="compositionally biased region" description="Polar residues" evidence="1">
    <location>
        <begin position="85"/>
        <end position="97"/>
    </location>
</feature>
<feature type="compositionally biased region" description="Basic and acidic residues" evidence="1">
    <location>
        <begin position="73"/>
        <end position="84"/>
    </location>
</feature>
<sequence length="114" mass="13130">MAAYADSIAPVKFVLTNSPLPKYESQRNKRRADHIVPEPLSSKDDTTEGNEARKYYDLNITNEKLFTDTEEDDGKKPNPCEKRSSQLNYNSDSSGHSIPTVKLSYEMRKIYYYL</sequence>
<reference evidence="2" key="1">
    <citation type="journal article" date="2014" name="BMC Genomics">
        <title>Characterizing the developmental transcriptome of the oriental fruit fly, Bactrocera dorsalis (Diptera: Tephritidae) through comparative genomic analysis with Drosophila melanogaster utilizing modENCODE datasets.</title>
        <authorList>
            <person name="Geib S.M."/>
            <person name="Calla B."/>
            <person name="Hall B."/>
            <person name="Hou S."/>
            <person name="Manoukis N.C."/>
        </authorList>
    </citation>
    <scope>NUCLEOTIDE SEQUENCE</scope>
    <source>
        <strain evidence="2">Punador</strain>
    </source>
</reference>
<feature type="region of interest" description="Disordered" evidence="1">
    <location>
        <begin position="66"/>
        <end position="98"/>
    </location>
</feature>
<dbReference type="AlphaFoldDB" id="A0A034VMM5"/>
<proteinExistence type="predicted"/>